<dbReference type="AlphaFoldDB" id="A0A2B7FQ78"/>
<reference evidence="10 11" key="1">
    <citation type="submission" date="2017-09" db="EMBL/GenBank/DDBJ databases">
        <title>Large-scale bioinformatics analysis of Bacillus genomes uncovers conserved roles of natural products in bacterial physiology.</title>
        <authorList>
            <consortium name="Agbiome Team Llc"/>
            <person name="Bleich R.M."/>
            <person name="Grubbs K.J."/>
            <person name="Santa Maria K.C."/>
            <person name="Allen S.E."/>
            <person name="Farag S."/>
            <person name="Shank E.A."/>
            <person name="Bowers A."/>
        </authorList>
    </citation>
    <scope>NUCLEOTIDE SEQUENCE [LARGE SCALE GENOMIC DNA]</scope>
    <source>
        <strain evidence="7 10">AFS042148</strain>
        <strain evidence="6 11">AFS094862</strain>
    </source>
</reference>
<dbReference type="PANTHER" id="PTHR43479:SF11">
    <property type="entry name" value="ACREF_ENVCD OPERON REPRESSOR-RELATED"/>
    <property type="match status" value="1"/>
</dbReference>
<dbReference type="InterPro" id="IPR050624">
    <property type="entry name" value="HTH-type_Tx_Regulator"/>
</dbReference>
<evidence type="ECO:0000259" key="4">
    <source>
        <dbReference type="PROSITE" id="PS50977"/>
    </source>
</evidence>
<keyword evidence="2 3" id="KW-0238">DNA-binding</keyword>
<dbReference type="EMBL" id="NUAJ01000023">
    <property type="protein sequence ID" value="PEN51586.1"/>
    <property type="molecule type" value="Genomic_DNA"/>
</dbReference>
<evidence type="ECO:0000256" key="3">
    <source>
        <dbReference type="PROSITE-ProRule" id="PRU00335"/>
    </source>
</evidence>
<protein>
    <submittedName>
        <fullName evidence="8">TetR family transcriptional regulator</fullName>
    </submittedName>
    <submittedName>
        <fullName evidence="6">TetR/AcrR family transcriptional regulator</fullName>
    </submittedName>
</protein>
<evidence type="ECO:0000313" key="11">
    <source>
        <dbReference type="Proteomes" id="UP000225320"/>
    </source>
</evidence>
<dbReference type="Gene3D" id="1.10.10.60">
    <property type="entry name" value="Homeodomain-like"/>
    <property type="match status" value="1"/>
</dbReference>
<dbReference type="Proteomes" id="UP000220934">
    <property type="component" value="Unassembled WGS sequence"/>
</dbReference>
<dbReference type="Proteomes" id="UP000440820">
    <property type="component" value="Chromosome"/>
</dbReference>
<feature type="domain" description="HTH tetR-type" evidence="4">
    <location>
        <begin position="14"/>
        <end position="74"/>
    </location>
</feature>
<keyword evidence="1" id="KW-0678">Repressor</keyword>
<dbReference type="Proteomes" id="UP000224044">
    <property type="component" value="Unassembled WGS sequence"/>
</dbReference>
<evidence type="ECO:0000313" key="12">
    <source>
        <dbReference type="Proteomes" id="UP000440820"/>
    </source>
</evidence>
<dbReference type="Gene3D" id="1.10.357.10">
    <property type="entry name" value="Tetracycline Repressor, domain 2"/>
    <property type="match status" value="1"/>
</dbReference>
<evidence type="ECO:0000313" key="5">
    <source>
        <dbReference type="EMBL" id="PEN51586.1"/>
    </source>
</evidence>
<sequence length="214" mass="24944">MVSTRKQELEQMRNARRIQILDVALELALEKGLMDITIVDIVNKAKISRVTLYKYYKSIHEILFNIQIRILTELLEAEKEEVQNGTNAFEKMESMFKFISHQYQTNSSQFRFIGLFDQLYSKSYPTPELEEKYTSITGQALFTLQELIEEGIQDGSFRKDIDPRLLALTITHILLGTLYRMATRSDVYEKESIDCSDELLQTLINFLITSVSHR</sequence>
<dbReference type="InterPro" id="IPR009057">
    <property type="entry name" value="Homeodomain-like_sf"/>
</dbReference>
<feature type="DNA-binding region" description="H-T-H motif" evidence="3">
    <location>
        <begin position="37"/>
        <end position="56"/>
    </location>
</feature>
<accession>A0A1D3PKG0</accession>
<dbReference type="PRINTS" id="PR00455">
    <property type="entry name" value="HTHTETR"/>
</dbReference>
<evidence type="ECO:0000313" key="7">
    <source>
        <dbReference type="EMBL" id="PHE16693.1"/>
    </source>
</evidence>
<dbReference type="InterPro" id="IPR001647">
    <property type="entry name" value="HTH_TetR"/>
</dbReference>
<dbReference type="InterPro" id="IPR041474">
    <property type="entry name" value="NicS_C"/>
</dbReference>
<reference evidence="8 12" key="3">
    <citation type="submission" date="2019-12" db="EMBL/GenBank/DDBJ databases">
        <title>Bacillus toyonensis BV-17 genome.</title>
        <authorList>
            <person name="Chen J."/>
        </authorList>
    </citation>
    <scope>NUCLEOTIDE SEQUENCE [LARGE SCALE GENOMIC DNA]</scope>
    <source>
        <strain evidence="8 12">BV-17</strain>
    </source>
</reference>
<dbReference type="Proteomes" id="UP000225320">
    <property type="component" value="Unassembled WGS sequence"/>
</dbReference>
<name>A0A2B7FQ78_9BACI</name>
<dbReference type="GO" id="GO:0003677">
    <property type="term" value="F:DNA binding"/>
    <property type="evidence" value="ECO:0007669"/>
    <property type="project" value="UniProtKB-UniRule"/>
</dbReference>
<dbReference type="SUPFAM" id="SSF46689">
    <property type="entry name" value="Homeodomain-like"/>
    <property type="match status" value="1"/>
</dbReference>
<gene>
    <name evidence="5" type="ORF">CN596_21340</name>
    <name evidence="7" type="ORF">COF62_05000</name>
    <name evidence="6" type="ORF">CON73_02640</name>
    <name evidence="8" type="ORF">GPA05_16960</name>
</gene>
<evidence type="ECO:0000313" key="6">
    <source>
        <dbReference type="EMBL" id="PGG94222.1"/>
    </source>
</evidence>
<accession>A0A2B7FQ78</accession>
<proteinExistence type="predicted"/>
<evidence type="ECO:0000313" key="8">
    <source>
        <dbReference type="EMBL" id="QHA18628.1"/>
    </source>
</evidence>
<organism evidence="6 11">
    <name type="scientific">Bacillus toyonensis</name>
    <dbReference type="NCBI Taxonomy" id="155322"/>
    <lineage>
        <taxon>Bacteria</taxon>
        <taxon>Bacillati</taxon>
        <taxon>Bacillota</taxon>
        <taxon>Bacilli</taxon>
        <taxon>Bacillales</taxon>
        <taxon>Bacillaceae</taxon>
        <taxon>Bacillus</taxon>
        <taxon>Bacillus cereus group</taxon>
    </lineage>
</organism>
<dbReference type="RefSeq" id="WP_000255295.1">
    <property type="nucleotide sequence ID" value="NZ_CP036052.1"/>
</dbReference>
<dbReference type="Pfam" id="PF17938">
    <property type="entry name" value="TetR_C_29"/>
    <property type="match status" value="1"/>
</dbReference>
<evidence type="ECO:0000313" key="9">
    <source>
        <dbReference type="Proteomes" id="UP000220934"/>
    </source>
</evidence>
<reference evidence="5 9" key="2">
    <citation type="submission" date="2017-09" db="EMBL/GenBank/DDBJ databases">
        <title>Large-scale bioinformatics analysis of Bacillus genomes uncovers conserved roles of natural products in bacterial physiology.</title>
        <authorList>
            <consortium name="Agbiome Team Llc"/>
            <person name="Bleich R.M."/>
            <person name="Kirk G.J."/>
            <person name="Santa Maria K.C."/>
            <person name="Allen S.E."/>
            <person name="Farag S."/>
            <person name="Shank E.A."/>
            <person name="Bowers A."/>
        </authorList>
    </citation>
    <scope>NUCLEOTIDE SEQUENCE [LARGE SCALE GENOMIC DNA]</scope>
    <source>
        <strain evidence="5 9">AFS027958</strain>
    </source>
</reference>
<dbReference type="EMBL" id="CP047044">
    <property type="protein sequence ID" value="QHA18628.1"/>
    <property type="molecule type" value="Genomic_DNA"/>
</dbReference>
<dbReference type="EMBL" id="NVOI01000018">
    <property type="protein sequence ID" value="PGG94222.1"/>
    <property type="molecule type" value="Genomic_DNA"/>
</dbReference>
<evidence type="ECO:0000256" key="2">
    <source>
        <dbReference type="ARBA" id="ARBA00023125"/>
    </source>
</evidence>
<dbReference type="SUPFAM" id="SSF48498">
    <property type="entry name" value="Tetracyclin repressor-like, C-terminal domain"/>
    <property type="match status" value="1"/>
</dbReference>
<dbReference type="InterPro" id="IPR036271">
    <property type="entry name" value="Tet_transcr_reg_TetR-rel_C_sf"/>
</dbReference>
<evidence type="ECO:0000313" key="10">
    <source>
        <dbReference type="Proteomes" id="UP000224044"/>
    </source>
</evidence>
<dbReference type="EMBL" id="NUSY01000004">
    <property type="protein sequence ID" value="PHE16693.1"/>
    <property type="molecule type" value="Genomic_DNA"/>
</dbReference>
<dbReference type="PANTHER" id="PTHR43479">
    <property type="entry name" value="ACREF/ENVCD OPERON REPRESSOR-RELATED"/>
    <property type="match status" value="1"/>
</dbReference>
<keyword evidence="12" id="KW-1185">Reference proteome</keyword>
<dbReference type="PROSITE" id="PS50977">
    <property type="entry name" value="HTH_TETR_2"/>
    <property type="match status" value="1"/>
</dbReference>
<dbReference type="Pfam" id="PF00440">
    <property type="entry name" value="TetR_N"/>
    <property type="match status" value="1"/>
</dbReference>
<evidence type="ECO:0000256" key="1">
    <source>
        <dbReference type="ARBA" id="ARBA00022491"/>
    </source>
</evidence>